<feature type="domain" description="HAMP" evidence="10">
    <location>
        <begin position="203"/>
        <end position="257"/>
    </location>
</feature>
<keyword evidence="4 6" id="KW-0807">Transducer</keyword>
<protein>
    <submittedName>
        <fullName evidence="11">Methyl-accepting chemotaxis protein</fullName>
    </submittedName>
</protein>
<keyword evidence="12" id="KW-1185">Reference proteome</keyword>
<keyword evidence="8" id="KW-0812">Transmembrane</keyword>
<keyword evidence="7" id="KW-0175">Coiled coil</keyword>
<dbReference type="SMART" id="SM00304">
    <property type="entry name" value="HAMP"/>
    <property type="match status" value="3"/>
</dbReference>
<dbReference type="Pfam" id="PF00015">
    <property type="entry name" value="MCPsignal"/>
    <property type="match status" value="1"/>
</dbReference>
<dbReference type="InterPro" id="IPR003660">
    <property type="entry name" value="HAMP_dom"/>
</dbReference>
<comment type="subcellular location">
    <subcellularLocation>
        <location evidence="1">Cell membrane</location>
    </subcellularLocation>
</comment>
<comment type="caution">
    <text evidence="11">The sequence shown here is derived from an EMBL/GenBank/DDBJ whole genome shotgun (WGS) entry which is preliminary data.</text>
</comment>
<proteinExistence type="inferred from homology"/>
<accession>A0ABU5IVP2</accession>
<dbReference type="InterPro" id="IPR004089">
    <property type="entry name" value="MCPsignal_dom"/>
</dbReference>
<evidence type="ECO:0000313" key="12">
    <source>
        <dbReference type="Proteomes" id="UP001290455"/>
    </source>
</evidence>
<keyword evidence="8" id="KW-1133">Transmembrane helix</keyword>
<feature type="transmembrane region" description="Helical" evidence="8">
    <location>
        <begin position="181"/>
        <end position="205"/>
    </location>
</feature>
<evidence type="ECO:0000256" key="7">
    <source>
        <dbReference type="SAM" id="Coils"/>
    </source>
</evidence>
<dbReference type="PANTHER" id="PTHR32089:SF112">
    <property type="entry name" value="LYSOZYME-LIKE PROTEIN-RELATED"/>
    <property type="match status" value="1"/>
</dbReference>
<evidence type="ECO:0000256" key="1">
    <source>
        <dbReference type="ARBA" id="ARBA00004236"/>
    </source>
</evidence>
<dbReference type="Proteomes" id="UP001290455">
    <property type="component" value="Unassembled WGS sequence"/>
</dbReference>
<dbReference type="EMBL" id="JAXOFX010000003">
    <property type="protein sequence ID" value="MDZ5471229.1"/>
    <property type="molecule type" value="Genomic_DNA"/>
</dbReference>
<evidence type="ECO:0000256" key="3">
    <source>
        <dbReference type="ARBA" id="ARBA00023136"/>
    </source>
</evidence>
<keyword evidence="2" id="KW-1003">Cell membrane</keyword>
<name>A0ABU5IVP2_9BACI</name>
<evidence type="ECO:0000259" key="10">
    <source>
        <dbReference type="PROSITE" id="PS50885"/>
    </source>
</evidence>
<feature type="domain" description="Methyl-accepting transducer" evidence="9">
    <location>
        <begin position="276"/>
        <end position="512"/>
    </location>
</feature>
<evidence type="ECO:0000313" key="11">
    <source>
        <dbReference type="EMBL" id="MDZ5471229.1"/>
    </source>
</evidence>
<evidence type="ECO:0000259" key="9">
    <source>
        <dbReference type="PROSITE" id="PS50111"/>
    </source>
</evidence>
<feature type="transmembrane region" description="Helical" evidence="8">
    <location>
        <begin position="7"/>
        <end position="29"/>
    </location>
</feature>
<dbReference type="InterPro" id="IPR004090">
    <property type="entry name" value="Chemotax_Me-accpt_rcpt"/>
</dbReference>
<feature type="coiled-coil region" evidence="7">
    <location>
        <begin position="77"/>
        <end position="104"/>
    </location>
</feature>
<keyword evidence="3 8" id="KW-0472">Membrane</keyword>
<evidence type="ECO:0000256" key="6">
    <source>
        <dbReference type="PROSITE-ProRule" id="PRU00284"/>
    </source>
</evidence>
<dbReference type="Gene3D" id="1.10.287.950">
    <property type="entry name" value="Methyl-accepting chemotaxis protein"/>
    <property type="match status" value="1"/>
</dbReference>
<dbReference type="PROSITE" id="PS50885">
    <property type="entry name" value="HAMP"/>
    <property type="match status" value="1"/>
</dbReference>
<dbReference type="Pfam" id="PF00672">
    <property type="entry name" value="HAMP"/>
    <property type="match status" value="1"/>
</dbReference>
<sequence>MKIKQKLLLGFGSVLLVSLIGFILVYFSMQNVGKSYKSFTEKEVYKYNLAQEIQRNDLILASSIKGIIIQPDNQEELNTYNQVAEQLGKQMQEMKALIQDERAIAIFNELDSHNERLIDLETSMLELAGKDQTLTITVYKGEYSKIKGDFSKKIEELKQVQQDIMDTKVQEDSKMIDTSSMISLIVVIASILLGIVIALMIARLITKPLNEVVRKLEELSTSEGDLTARLNIKGKDEFAHLSTAFNRMIENIQSLIRQVQQTVVEVASSAEQLSSSAEQNTSATNQITMSIQEVATGADKQVIGMEKSLHDVSEMSLGIKKIAQSSLGVSESAVQTTKEAQEGNEAVIRTINQMDTIQVTVEQAGLKVRELGELSTEVGQIVDVITSLAEQTNLLALNAAIEAARAGEAGKGFAVVANEVRNLAEQSKDSTGKINTIIQKIQTNTLYAVESTKQGMEEVTKGMEVVNEASFAFNRILHSIEKVSEQIREVSTSTEHISKGTETITLSFEGLSQISKDSSEASQNVAASSEEQLASLEEITSSAESLARMADELEKLVGKFKV</sequence>
<evidence type="ECO:0000256" key="2">
    <source>
        <dbReference type="ARBA" id="ARBA00022475"/>
    </source>
</evidence>
<dbReference type="PANTHER" id="PTHR32089">
    <property type="entry name" value="METHYL-ACCEPTING CHEMOTAXIS PROTEIN MCPB"/>
    <property type="match status" value="1"/>
</dbReference>
<evidence type="ECO:0000256" key="4">
    <source>
        <dbReference type="ARBA" id="ARBA00023224"/>
    </source>
</evidence>
<dbReference type="RefSeq" id="WP_322445535.1">
    <property type="nucleotide sequence ID" value="NZ_JAXOFX010000003.1"/>
</dbReference>
<organism evidence="11 12">
    <name type="scientific">Robertmurraya mangrovi</name>
    <dbReference type="NCBI Taxonomy" id="3098077"/>
    <lineage>
        <taxon>Bacteria</taxon>
        <taxon>Bacillati</taxon>
        <taxon>Bacillota</taxon>
        <taxon>Bacilli</taxon>
        <taxon>Bacillales</taxon>
        <taxon>Bacillaceae</taxon>
        <taxon>Robertmurraya</taxon>
    </lineage>
</organism>
<evidence type="ECO:0000256" key="8">
    <source>
        <dbReference type="SAM" id="Phobius"/>
    </source>
</evidence>
<dbReference type="SUPFAM" id="SSF58104">
    <property type="entry name" value="Methyl-accepting chemotaxis protein (MCP) signaling domain"/>
    <property type="match status" value="1"/>
</dbReference>
<comment type="similarity">
    <text evidence="5">Belongs to the methyl-accepting chemotaxis (MCP) protein family.</text>
</comment>
<dbReference type="PROSITE" id="PS50111">
    <property type="entry name" value="CHEMOTAXIS_TRANSDUC_2"/>
    <property type="match status" value="1"/>
</dbReference>
<gene>
    <name evidence="11" type="ORF">SM124_05670</name>
</gene>
<evidence type="ECO:0000256" key="5">
    <source>
        <dbReference type="ARBA" id="ARBA00029447"/>
    </source>
</evidence>
<reference evidence="11 12" key="1">
    <citation type="submission" date="2023-11" db="EMBL/GenBank/DDBJ databases">
        <title>Bacillus jintuensis, isolated from a mudflat on the Beibu Gulf coast.</title>
        <authorList>
            <person name="Li M."/>
        </authorList>
    </citation>
    <scope>NUCLEOTIDE SEQUENCE [LARGE SCALE GENOMIC DNA]</scope>
    <source>
        <strain evidence="11 12">31A1R</strain>
    </source>
</reference>
<dbReference type="Gene3D" id="1.10.8.500">
    <property type="entry name" value="HAMP domain in histidine kinase"/>
    <property type="match status" value="1"/>
</dbReference>
<dbReference type="CDD" id="cd06225">
    <property type="entry name" value="HAMP"/>
    <property type="match status" value="1"/>
</dbReference>
<dbReference type="PRINTS" id="PR00260">
    <property type="entry name" value="CHEMTRNSDUCR"/>
</dbReference>
<dbReference type="CDD" id="cd11386">
    <property type="entry name" value="MCP_signal"/>
    <property type="match status" value="1"/>
</dbReference>
<dbReference type="SMART" id="SM00283">
    <property type="entry name" value="MA"/>
    <property type="match status" value="1"/>
</dbReference>